<accession>A0A2V1P6J5</accession>
<keyword evidence="4" id="KW-1185">Reference proteome</keyword>
<feature type="signal peptide" evidence="1">
    <location>
        <begin position="1"/>
        <end position="17"/>
    </location>
</feature>
<comment type="caution">
    <text evidence="3">The sequence shown here is derived from an EMBL/GenBank/DDBJ whole genome shotgun (WGS) entry which is preliminary data.</text>
</comment>
<feature type="chain" id="PRO_5015884949" evidence="1">
    <location>
        <begin position="18"/>
        <end position="199"/>
    </location>
</feature>
<dbReference type="AlphaFoldDB" id="A0A2V1P6J5"/>
<dbReference type="Gene3D" id="2.30.30.40">
    <property type="entry name" value="SH3 Domains"/>
    <property type="match status" value="1"/>
</dbReference>
<keyword evidence="1" id="KW-0732">Signal</keyword>
<dbReference type="RefSeq" id="WP_109388476.1">
    <property type="nucleotide sequence ID" value="NZ_QETF01000007.1"/>
</dbReference>
<dbReference type="OrthoDB" id="5489750at2"/>
<evidence type="ECO:0000313" key="3">
    <source>
        <dbReference type="EMBL" id="PWG17007.1"/>
    </source>
</evidence>
<evidence type="ECO:0000313" key="4">
    <source>
        <dbReference type="Proteomes" id="UP000245293"/>
    </source>
</evidence>
<sequence>MRYLLAFLLALALPAMSAAQTGWPALYDVAGVASDDVLNVRAGPGAGFDKLGSLPHDAEGIEVIDVDDGVRWGRINLDERSGWVSLAYLRRLPGQGDRAFPAVARCYGTEPFWDLERDGDSVTFRLLVDVIAGPVAVQQTRSTGRLDRFGFAGTGIAATIARSACNDGMSDRQYGLSIEVLLRSGGDWTQYSGCCSLQR</sequence>
<proteinExistence type="predicted"/>
<evidence type="ECO:0000259" key="2">
    <source>
        <dbReference type="Pfam" id="PF08239"/>
    </source>
</evidence>
<feature type="domain" description="SH3b" evidence="2">
    <location>
        <begin position="36"/>
        <end position="89"/>
    </location>
</feature>
<protein>
    <submittedName>
        <fullName evidence="3">Peptide-binding protein</fullName>
    </submittedName>
</protein>
<dbReference type="Proteomes" id="UP000245293">
    <property type="component" value="Unassembled WGS sequence"/>
</dbReference>
<gene>
    <name evidence="3" type="ORF">DFK10_08125</name>
</gene>
<organism evidence="3 4">
    <name type="scientific">Salibaculum griseiflavum</name>
    <dbReference type="NCBI Taxonomy" id="1914409"/>
    <lineage>
        <taxon>Bacteria</taxon>
        <taxon>Pseudomonadati</taxon>
        <taxon>Pseudomonadota</taxon>
        <taxon>Alphaproteobacteria</taxon>
        <taxon>Rhodobacterales</taxon>
        <taxon>Roseobacteraceae</taxon>
        <taxon>Salibaculum</taxon>
    </lineage>
</organism>
<dbReference type="InterPro" id="IPR003646">
    <property type="entry name" value="SH3-like_bac-type"/>
</dbReference>
<reference evidence="4" key="1">
    <citation type="submission" date="2018-05" db="EMBL/GenBank/DDBJ databases">
        <authorList>
            <person name="Du Z."/>
            <person name="Wang X."/>
        </authorList>
    </citation>
    <scope>NUCLEOTIDE SEQUENCE [LARGE SCALE GENOMIC DNA]</scope>
    <source>
        <strain evidence="4">WDS4C29</strain>
    </source>
</reference>
<dbReference type="EMBL" id="QETF01000007">
    <property type="protein sequence ID" value="PWG17007.1"/>
    <property type="molecule type" value="Genomic_DNA"/>
</dbReference>
<dbReference type="Pfam" id="PF08239">
    <property type="entry name" value="SH3_3"/>
    <property type="match status" value="1"/>
</dbReference>
<evidence type="ECO:0000256" key="1">
    <source>
        <dbReference type="SAM" id="SignalP"/>
    </source>
</evidence>
<name>A0A2V1P6J5_9RHOB</name>